<feature type="region of interest" description="Disordered" evidence="1">
    <location>
        <begin position="362"/>
        <end position="381"/>
    </location>
</feature>
<evidence type="ECO:0000313" key="3">
    <source>
        <dbReference type="Proteomes" id="UP000799537"/>
    </source>
</evidence>
<sequence length="457" mass="51103">MSSLPHDQVNVKTEPQEDGAARNTYTSTEGGAVAINGTKMPQAASLEPPQQRIEKARPTDQNTIPPTPTRHFRHLLSMEEATGPQRRIFVAPDDDDIQEVKNSEIQWAIKILSALHAQITDHPMIEGMSVEEWKGLWTSFDGRLPGLLKDDANVEKAWLILREVLDLQEKGLLKSSKFGVSQVATMKTSARLELVIQYLSTCSCISAPVLKNTERLHDVVASPGGMLTLKVGYKLSNSIRQKRLKGEQRNTSIASQGTQHDEEQRQQQREEVMQADLGGLQPFAFNPDFLETNDRAQRAMTLPPPPEFEAYRSYLGRHSTSRQQLLPSTLLPNPHVVGNQTTCTAANPPDAGLQQRFKTSRFPSSQYVPGDRTTRTNFPPATVRHPSTLAAMPPNPYSTRIQNVGTNVIFALVLLLRLTSLRFSSTNWLLFSQMTSESRCWAAMWMSFSAMTIEQDR</sequence>
<reference evidence="2" key="1">
    <citation type="journal article" date="2020" name="Stud. Mycol.">
        <title>101 Dothideomycetes genomes: a test case for predicting lifestyles and emergence of pathogens.</title>
        <authorList>
            <person name="Haridas S."/>
            <person name="Albert R."/>
            <person name="Binder M."/>
            <person name="Bloem J."/>
            <person name="Labutti K."/>
            <person name="Salamov A."/>
            <person name="Andreopoulos B."/>
            <person name="Baker S."/>
            <person name="Barry K."/>
            <person name="Bills G."/>
            <person name="Bluhm B."/>
            <person name="Cannon C."/>
            <person name="Castanera R."/>
            <person name="Culley D."/>
            <person name="Daum C."/>
            <person name="Ezra D."/>
            <person name="Gonzalez J."/>
            <person name="Henrissat B."/>
            <person name="Kuo A."/>
            <person name="Liang C."/>
            <person name="Lipzen A."/>
            <person name="Lutzoni F."/>
            <person name="Magnuson J."/>
            <person name="Mondo S."/>
            <person name="Nolan M."/>
            <person name="Ohm R."/>
            <person name="Pangilinan J."/>
            <person name="Park H.-J."/>
            <person name="Ramirez L."/>
            <person name="Alfaro M."/>
            <person name="Sun H."/>
            <person name="Tritt A."/>
            <person name="Yoshinaga Y."/>
            <person name="Zwiers L.-H."/>
            <person name="Turgeon B."/>
            <person name="Goodwin S."/>
            <person name="Spatafora J."/>
            <person name="Crous P."/>
            <person name="Grigoriev I."/>
        </authorList>
    </citation>
    <scope>NUCLEOTIDE SEQUENCE</scope>
    <source>
        <strain evidence="2">ATCC 36951</strain>
    </source>
</reference>
<dbReference type="GeneID" id="54566264"/>
<evidence type="ECO:0000313" key="2">
    <source>
        <dbReference type="EMBL" id="KAF2166046.1"/>
    </source>
</evidence>
<protein>
    <submittedName>
        <fullName evidence="2">Uncharacterized protein</fullName>
    </submittedName>
</protein>
<proteinExistence type="predicted"/>
<feature type="compositionally biased region" description="Polar residues" evidence="1">
    <location>
        <begin position="1"/>
        <end position="13"/>
    </location>
</feature>
<dbReference type="EMBL" id="ML993598">
    <property type="protein sequence ID" value="KAF2166046.1"/>
    <property type="molecule type" value="Genomic_DNA"/>
</dbReference>
<evidence type="ECO:0000256" key="1">
    <source>
        <dbReference type="SAM" id="MobiDB-lite"/>
    </source>
</evidence>
<feature type="region of interest" description="Disordered" evidence="1">
    <location>
        <begin position="243"/>
        <end position="270"/>
    </location>
</feature>
<feature type="compositionally biased region" description="Polar residues" evidence="1">
    <location>
        <begin position="249"/>
        <end position="258"/>
    </location>
</feature>
<dbReference type="RefSeq" id="XP_033666935.1">
    <property type="nucleotide sequence ID" value="XM_033812992.1"/>
</dbReference>
<gene>
    <name evidence="2" type="ORF">M409DRAFT_55392</name>
</gene>
<dbReference type="OrthoDB" id="3643260at2759"/>
<name>A0A6A6CKV5_ZASCE</name>
<feature type="region of interest" description="Disordered" evidence="1">
    <location>
        <begin position="1"/>
        <end position="69"/>
    </location>
</feature>
<dbReference type="Proteomes" id="UP000799537">
    <property type="component" value="Unassembled WGS sequence"/>
</dbReference>
<dbReference type="AlphaFoldDB" id="A0A6A6CKV5"/>
<feature type="compositionally biased region" description="Basic and acidic residues" evidence="1">
    <location>
        <begin position="259"/>
        <end position="270"/>
    </location>
</feature>
<accession>A0A6A6CKV5</accession>
<keyword evidence="3" id="KW-1185">Reference proteome</keyword>
<organism evidence="2 3">
    <name type="scientific">Zasmidium cellare ATCC 36951</name>
    <dbReference type="NCBI Taxonomy" id="1080233"/>
    <lineage>
        <taxon>Eukaryota</taxon>
        <taxon>Fungi</taxon>
        <taxon>Dikarya</taxon>
        <taxon>Ascomycota</taxon>
        <taxon>Pezizomycotina</taxon>
        <taxon>Dothideomycetes</taxon>
        <taxon>Dothideomycetidae</taxon>
        <taxon>Mycosphaerellales</taxon>
        <taxon>Mycosphaerellaceae</taxon>
        <taxon>Zasmidium</taxon>
    </lineage>
</organism>